<dbReference type="Proteomes" id="UP001355207">
    <property type="component" value="Chromosome 10"/>
</dbReference>
<feature type="domain" description="HPP transmembrane region" evidence="3">
    <location>
        <begin position="110"/>
        <end position="284"/>
    </location>
</feature>
<dbReference type="GeneID" id="91097740"/>
<dbReference type="PANTHER" id="PTHR33741:SF5">
    <property type="entry name" value="TRANSMEMBRANE PROTEIN DDB_G0269096-RELATED"/>
    <property type="match status" value="1"/>
</dbReference>
<proteinExistence type="predicted"/>
<feature type="region of interest" description="Disordered" evidence="1">
    <location>
        <begin position="1"/>
        <end position="57"/>
    </location>
</feature>
<feature type="compositionally biased region" description="Polar residues" evidence="1">
    <location>
        <begin position="1"/>
        <end position="27"/>
    </location>
</feature>
<dbReference type="AlphaFoldDB" id="A0AAX4K3D7"/>
<feature type="compositionally biased region" description="Low complexity" evidence="1">
    <location>
        <begin position="28"/>
        <end position="39"/>
    </location>
</feature>
<keyword evidence="2" id="KW-0472">Membrane</keyword>
<dbReference type="Pfam" id="PF04982">
    <property type="entry name" value="TM_HPP"/>
    <property type="match status" value="1"/>
</dbReference>
<organism evidence="4 5">
    <name type="scientific">Kwoniella dendrophila CBS 6074</name>
    <dbReference type="NCBI Taxonomy" id="1295534"/>
    <lineage>
        <taxon>Eukaryota</taxon>
        <taxon>Fungi</taxon>
        <taxon>Dikarya</taxon>
        <taxon>Basidiomycota</taxon>
        <taxon>Agaricomycotina</taxon>
        <taxon>Tremellomycetes</taxon>
        <taxon>Tremellales</taxon>
        <taxon>Cryptococcaceae</taxon>
        <taxon>Kwoniella</taxon>
    </lineage>
</organism>
<keyword evidence="5" id="KW-1185">Reference proteome</keyword>
<keyword evidence="2" id="KW-0812">Transmembrane</keyword>
<feature type="region of interest" description="Disordered" evidence="1">
    <location>
        <begin position="376"/>
        <end position="432"/>
    </location>
</feature>
<reference evidence="4 5" key="1">
    <citation type="submission" date="2024-01" db="EMBL/GenBank/DDBJ databases">
        <title>Comparative genomics of Cryptococcus and Kwoniella reveals pathogenesis evolution and contrasting modes of karyotype evolution via chromosome fusion or intercentromeric recombination.</title>
        <authorList>
            <person name="Coelho M.A."/>
            <person name="David-Palma M."/>
            <person name="Shea T."/>
            <person name="Bowers K."/>
            <person name="McGinley-Smith S."/>
            <person name="Mohammad A.W."/>
            <person name="Gnirke A."/>
            <person name="Yurkov A.M."/>
            <person name="Nowrousian M."/>
            <person name="Sun S."/>
            <person name="Cuomo C.A."/>
            <person name="Heitman J."/>
        </authorList>
    </citation>
    <scope>NUCLEOTIDE SEQUENCE [LARGE SCALE GENOMIC DNA]</scope>
    <source>
        <strain evidence="4 5">CBS 6074</strain>
    </source>
</reference>
<sequence length="432" mass="48054">MTANQAQNGGSVRASSSTNPMSKNNTLPSPSSSPSSSSPTNGSKAKQKQKSEKRGRRSIKSLIEFNEDYRERIPSILSRFIGYRQPGQVPPYNSIGIPPFNWLKYISLKYEIRIFSFLGSLIGIWLIEAVCGNSILYRDIYGSPLIVVSFGASAVLIFGVIESPLSQPRNHIGGNLVGSIIGVCLTKLFEIQYGSQSYQDHAENQGEFHSNTFVNGGLVVALTMLITNILGVVHPPAGATALAAATDPKIIKLSWKYILIVFTSSLLMDGFALIINNLGRRRYPIYWWTPQRFFVKPDLEEGQDLNENNNNNINNNLERNKSNKSNRSHDRPILIRSRESEELALKTLEENNLRKLEDGGRTHEALLIDRLQGKGGSINDIKNASDGIHQNINDRDEETRDPSSPHWKSVHEPLGKVLSRQDRSRAEGSSDI</sequence>
<gene>
    <name evidence="4" type="ORF">L201_007071</name>
</gene>
<feature type="transmembrane region" description="Helical" evidence="2">
    <location>
        <begin position="141"/>
        <end position="161"/>
    </location>
</feature>
<evidence type="ECO:0000256" key="2">
    <source>
        <dbReference type="SAM" id="Phobius"/>
    </source>
</evidence>
<evidence type="ECO:0000256" key="1">
    <source>
        <dbReference type="SAM" id="MobiDB-lite"/>
    </source>
</evidence>
<feature type="region of interest" description="Disordered" evidence="1">
    <location>
        <begin position="304"/>
        <end position="333"/>
    </location>
</feature>
<feature type="transmembrane region" description="Helical" evidence="2">
    <location>
        <begin position="213"/>
        <end position="234"/>
    </location>
</feature>
<dbReference type="PANTHER" id="PTHR33741">
    <property type="entry name" value="TRANSMEMBRANE PROTEIN DDB_G0269096-RELATED"/>
    <property type="match status" value="1"/>
</dbReference>
<feature type="transmembrane region" description="Helical" evidence="2">
    <location>
        <begin position="114"/>
        <end position="135"/>
    </location>
</feature>
<evidence type="ECO:0000313" key="5">
    <source>
        <dbReference type="Proteomes" id="UP001355207"/>
    </source>
</evidence>
<dbReference type="InterPro" id="IPR007065">
    <property type="entry name" value="HPP"/>
</dbReference>
<feature type="transmembrane region" description="Helical" evidence="2">
    <location>
        <begin position="254"/>
        <end position="275"/>
    </location>
</feature>
<evidence type="ECO:0000259" key="3">
    <source>
        <dbReference type="Pfam" id="PF04982"/>
    </source>
</evidence>
<feature type="compositionally biased region" description="Basic and acidic residues" evidence="1">
    <location>
        <begin position="392"/>
        <end position="432"/>
    </location>
</feature>
<protein>
    <recommendedName>
        <fullName evidence="3">HPP transmembrane region domain-containing protein</fullName>
    </recommendedName>
</protein>
<dbReference type="EMBL" id="CP144107">
    <property type="protein sequence ID" value="WWC92117.1"/>
    <property type="molecule type" value="Genomic_DNA"/>
</dbReference>
<name>A0AAX4K3D7_9TREE</name>
<feature type="compositionally biased region" description="Low complexity" evidence="1">
    <location>
        <begin position="305"/>
        <end position="317"/>
    </location>
</feature>
<evidence type="ECO:0000313" key="4">
    <source>
        <dbReference type="EMBL" id="WWC92117.1"/>
    </source>
</evidence>
<dbReference type="RefSeq" id="XP_066078879.1">
    <property type="nucleotide sequence ID" value="XM_066222782.1"/>
</dbReference>
<dbReference type="InterPro" id="IPR058581">
    <property type="entry name" value="TM_HPP"/>
</dbReference>
<feature type="compositionally biased region" description="Basic residues" evidence="1">
    <location>
        <begin position="45"/>
        <end position="57"/>
    </location>
</feature>
<keyword evidence="2" id="KW-1133">Transmembrane helix</keyword>
<accession>A0AAX4K3D7</accession>